<sequence>MIKKDFRKKSIGPKYYRPKKIKIINRSNFGIKKQKRDKKNIFVSFFFSKFFIKATALIVLVAVFAGLLIVSFLSKDLPNPNQLIEREIAQSTIIYDRTGENILYEFHGEEKRTLINLSEIPDYAKQATIAIEDKNFYKHKGISLLAIARTIITNILYNQSAGGSTLTQQFVKNALLTSDKKYSRKIKEILIAQKMEKKFSKDEILQMYLNEIPYGSNAYGIEAASQKYFGKSAKDLTLAESALLAALPQAPSRYSPYGANIDLLLGRQKYILDIMQEQGYINEEERDAAKNDELKFKGPETNIIAPHFVMYVKEVLSEKYGTKTLEQGGLKIYTTLDLEKQTIAEDAIKNRVDENASKFNASNASLVAIDPKNGQVLAMVGSKDYFNQEIDGQVNVAIRPRQPGSSLKPLVYATLFTKGYNPNTILYDVITNFSASGKEYEPRNYNNQESGPVSIRKALAGSLNIPAVKALYLAGIKNVIALAGEAGYTTLTDPDNYGLSLVLGGAEVKLLEHVNAYSIFAREGDVSPTSIILKVEDKDGKKLEEFQERKKRVLDPNIAKMINSILSDNNARSFIFGEKNTLTIAGRPVAAKTGTTNNFRDAWTIGYTPSLVAGVWVGNNDNSEMKRGADGSVVAAPIWNEFMRNALKDSPIENFSQPEIKKTGKAIIDGDPIGKTIKINKETGSIATETTPTELIEEIFFADHHSILYYVDKDDPLGPVPTNPENDSQFKLWEDMVLEWAKKQDENYDPDILNQAENVYDSENIPVFSIKNIEDGSTVSTEDLVVALEATAPRGIYKIEYYINDNLLERKTSYPFDLNKNISFLNNGYYKLKILVCDDVLNCAERSIEFNLILNKNIEKLPSNLNLIYPSSGLALGSPDFPLPIKMVSTNPNQIIKIDLMLRNEKTEEISKIKTMDNIISKTIETNWDFLPESGTYKIYAEFYDWNGSVKKSNEVTVNIN</sequence>
<evidence type="ECO:0000256" key="10">
    <source>
        <dbReference type="ARBA" id="ARBA00022960"/>
    </source>
</evidence>
<dbReference type="Gene3D" id="2.60.40.10">
    <property type="entry name" value="Immunoglobulins"/>
    <property type="match status" value="1"/>
</dbReference>
<evidence type="ECO:0000256" key="3">
    <source>
        <dbReference type="ARBA" id="ARBA00007739"/>
    </source>
</evidence>
<feature type="transmembrane region" description="Helical" evidence="17">
    <location>
        <begin position="41"/>
        <end position="73"/>
    </location>
</feature>
<comment type="similarity">
    <text evidence="3">In the N-terminal section; belongs to the glycosyltransferase 51 family.</text>
</comment>
<proteinExistence type="inferred from homology"/>
<evidence type="ECO:0000256" key="17">
    <source>
        <dbReference type="SAM" id="Phobius"/>
    </source>
</evidence>
<evidence type="ECO:0000256" key="14">
    <source>
        <dbReference type="ARBA" id="ARBA00023316"/>
    </source>
</evidence>
<organism evidence="20 21">
    <name type="scientific">Candidatus Falkowbacteria bacterium HGW-Falkowbacteria-1</name>
    <dbReference type="NCBI Taxonomy" id="2013768"/>
    <lineage>
        <taxon>Bacteria</taxon>
        <taxon>Candidatus Falkowiibacteriota</taxon>
    </lineage>
</organism>
<dbReference type="InterPro" id="IPR013783">
    <property type="entry name" value="Ig-like_fold"/>
</dbReference>
<keyword evidence="14" id="KW-0961">Cell wall biogenesis/degradation</keyword>
<feature type="domain" description="Glycosyl transferase family 51" evidence="19">
    <location>
        <begin position="101"/>
        <end position="276"/>
    </location>
</feature>
<keyword evidence="5" id="KW-0121">Carboxypeptidase</keyword>
<dbReference type="GO" id="GO:0005886">
    <property type="term" value="C:plasma membrane"/>
    <property type="evidence" value="ECO:0007669"/>
    <property type="project" value="UniProtKB-SubCell"/>
</dbReference>
<evidence type="ECO:0000256" key="12">
    <source>
        <dbReference type="ARBA" id="ARBA00023136"/>
    </source>
</evidence>
<keyword evidence="9" id="KW-0378">Hydrolase</keyword>
<dbReference type="EMBL" id="PHAI01000003">
    <property type="protein sequence ID" value="PKM91217.1"/>
    <property type="molecule type" value="Genomic_DNA"/>
</dbReference>
<dbReference type="GO" id="GO:0009002">
    <property type="term" value="F:serine-type D-Ala-D-Ala carboxypeptidase activity"/>
    <property type="evidence" value="ECO:0007669"/>
    <property type="project" value="UniProtKB-EC"/>
</dbReference>
<evidence type="ECO:0000256" key="9">
    <source>
        <dbReference type="ARBA" id="ARBA00022801"/>
    </source>
</evidence>
<evidence type="ECO:0000256" key="16">
    <source>
        <dbReference type="ARBA" id="ARBA00049902"/>
    </source>
</evidence>
<comment type="subcellular location">
    <subcellularLocation>
        <location evidence="1">Cell membrane</location>
    </subcellularLocation>
</comment>
<dbReference type="InterPro" id="IPR050396">
    <property type="entry name" value="Glycosyltr_51/Transpeptidase"/>
</dbReference>
<keyword evidence="17" id="KW-0812">Transmembrane</keyword>
<dbReference type="InterPro" id="IPR023346">
    <property type="entry name" value="Lysozyme-like_dom_sf"/>
</dbReference>
<evidence type="ECO:0000256" key="8">
    <source>
        <dbReference type="ARBA" id="ARBA00022679"/>
    </source>
</evidence>
<evidence type="ECO:0000256" key="4">
    <source>
        <dbReference type="ARBA" id="ARBA00022475"/>
    </source>
</evidence>
<keyword evidence="4" id="KW-1003">Cell membrane</keyword>
<name>A0A2N2E916_9BACT</name>
<evidence type="ECO:0000259" key="19">
    <source>
        <dbReference type="Pfam" id="PF00912"/>
    </source>
</evidence>
<dbReference type="Gene3D" id="3.40.710.10">
    <property type="entry name" value="DD-peptidase/beta-lactamase superfamily"/>
    <property type="match status" value="1"/>
</dbReference>
<evidence type="ECO:0000256" key="7">
    <source>
        <dbReference type="ARBA" id="ARBA00022676"/>
    </source>
</evidence>
<evidence type="ECO:0000256" key="2">
    <source>
        <dbReference type="ARBA" id="ARBA00007090"/>
    </source>
</evidence>
<evidence type="ECO:0000256" key="6">
    <source>
        <dbReference type="ARBA" id="ARBA00022670"/>
    </source>
</evidence>
<gene>
    <name evidence="20" type="ORF">CVU82_04180</name>
</gene>
<keyword evidence="10" id="KW-0133">Cell shape</keyword>
<reference evidence="20 21" key="1">
    <citation type="journal article" date="2017" name="ISME J.">
        <title>Potential for microbial H2 and metal transformations associated with novel bacteria and archaea in deep terrestrial subsurface sediments.</title>
        <authorList>
            <person name="Hernsdorf A.W."/>
            <person name="Amano Y."/>
            <person name="Miyakawa K."/>
            <person name="Ise K."/>
            <person name="Suzuki Y."/>
            <person name="Anantharaman K."/>
            <person name="Probst A."/>
            <person name="Burstein D."/>
            <person name="Thomas B.C."/>
            <person name="Banfield J.F."/>
        </authorList>
    </citation>
    <scope>NUCLEOTIDE SEQUENCE [LARGE SCALE GENOMIC DNA]</scope>
    <source>
        <strain evidence="20">HGW-Falkowbacteria-1</strain>
    </source>
</reference>
<dbReference type="GO" id="GO:0009252">
    <property type="term" value="P:peptidoglycan biosynthetic process"/>
    <property type="evidence" value="ECO:0007669"/>
    <property type="project" value="UniProtKB-KW"/>
</dbReference>
<dbReference type="GO" id="GO:0030288">
    <property type="term" value="C:outer membrane-bounded periplasmic space"/>
    <property type="evidence" value="ECO:0007669"/>
    <property type="project" value="TreeGrafter"/>
</dbReference>
<keyword evidence="8" id="KW-0808">Transferase</keyword>
<accession>A0A2N2E916</accession>
<dbReference type="Proteomes" id="UP000233517">
    <property type="component" value="Unassembled WGS sequence"/>
</dbReference>
<dbReference type="GO" id="GO:0071555">
    <property type="term" value="P:cell wall organization"/>
    <property type="evidence" value="ECO:0007669"/>
    <property type="project" value="UniProtKB-KW"/>
</dbReference>
<dbReference type="AlphaFoldDB" id="A0A2N2E916"/>
<dbReference type="SUPFAM" id="SSF53955">
    <property type="entry name" value="Lysozyme-like"/>
    <property type="match status" value="1"/>
</dbReference>
<feature type="domain" description="Penicillin-binding protein transpeptidase" evidence="18">
    <location>
        <begin position="365"/>
        <end position="643"/>
    </location>
</feature>
<dbReference type="PANTHER" id="PTHR32282">
    <property type="entry name" value="BINDING PROTEIN TRANSPEPTIDASE, PUTATIVE-RELATED"/>
    <property type="match status" value="1"/>
</dbReference>
<evidence type="ECO:0000256" key="15">
    <source>
        <dbReference type="ARBA" id="ARBA00034000"/>
    </source>
</evidence>
<dbReference type="InterPro" id="IPR001264">
    <property type="entry name" value="Glyco_trans_51"/>
</dbReference>
<keyword evidence="12 17" id="KW-0472">Membrane</keyword>
<dbReference type="Pfam" id="PF00912">
    <property type="entry name" value="Transgly"/>
    <property type="match status" value="1"/>
</dbReference>
<dbReference type="GO" id="GO:0008658">
    <property type="term" value="F:penicillin binding"/>
    <property type="evidence" value="ECO:0007669"/>
    <property type="project" value="InterPro"/>
</dbReference>
<comment type="catalytic activity">
    <reaction evidence="16">
        <text>[GlcNAc-(1-&gt;4)-Mur2Ac(oyl-L-Ala-gamma-D-Glu-L-Lys-D-Ala-D-Ala)](n)-di-trans,octa-cis-undecaprenyl diphosphate + beta-D-GlcNAc-(1-&gt;4)-Mur2Ac(oyl-L-Ala-gamma-D-Glu-L-Lys-D-Ala-D-Ala)-di-trans,octa-cis-undecaprenyl diphosphate = [GlcNAc-(1-&gt;4)-Mur2Ac(oyl-L-Ala-gamma-D-Glu-L-Lys-D-Ala-D-Ala)](n+1)-di-trans,octa-cis-undecaprenyl diphosphate + di-trans,octa-cis-undecaprenyl diphosphate + H(+)</text>
        <dbReference type="Rhea" id="RHEA:23708"/>
        <dbReference type="Rhea" id="RHEA-COMP:9602"/>
        <dbReference type="Rhea" id="RHEA-COMP:9603"/>
        <dbReference type="ChEBI" id="CHEBI:15378"/>
        <dbReference type="ChEBI" id="CHEBI:58405"/>
        <dbReference type="ChEBI" id="CHEBI:60033"/>
        <dbReference type="ChEBI" id="CHEBI:78435"/>
        <dbReference type="EC" id="2.4.99.28"/>
    </reaction>
</comment>
<dbReference type="InterPro" id="IPR036950">
    <property type="entry name" value="PBP_transglycosylase"/>
</dbReference>
<protein>
    <submittedName>
        <fullName evidence="20">Uncharacterized protein</fullName>
    </submittedName>
</protein>
<keyword evidence="7" id="KW-0328">Glycosyltransferase</keyword>
<dbReference type="SUPFAM" id="SSF56601">
    <property type="entry name" value="beta-lactamase/transpeptidase-like"/>
    <property type="match status" value="1"/>
</dbReference>
<dbReference type="Pfam" id="PF00905">
    <property type="entry name" value="Transpeptidase"/>
    <property type="match status" value="1"/>
</dbReference>
<comment type="caution">
    <text evidence="20">The sequence shown here is derived from an EMBL/GenBank/DDBJ whole genome shotgun (WGS) entry which is preliminary data.</text>
</comment>
<keyword evidence="6" id="KW-0645">Protease</keyword>
<evidence type="ECO:0000256" key="1">
    <source>
        <dbReference type="ARBA" id="ARBA00004236"/>
    </source>
</evidence>
<dbReference type="FunFam" id="1.10.3810.10:FF:000001">
    <property type="entry name" value="Penicillin-binding protein 1A"/>
    <property type="match status" value="1"/>
</dbReference>
<dbReference type="GO" id="GO:0008360">
    <property type="term" value="P:regulation of cell shape"/>
    <property type="evidence" value="ECO:0007669"/>
    <property type="project" value="UniProtKB-KW"/>
</dbReference>
<comment type="similarity">
    <text evidence="2">In the C-terminal section; belongs to the transpeptidase family.</text>
</comment>
<dbReference type="Pfam" id="PF17957">
    <property type="entry name" value="Big_7"/>
    <property type="match status" value="1"/>
</dbReference>
<evidence type="ECO:0000313" key="21">
    <source>
        <dbReference type="Proteomes" id="UP000233517"/>
    </source>
</evidence>
<evidence type="ECO:0000256" key="13">
    <source>
        <dbReference type="ARBA" id="ARBA00023268"/>
    </source>
</evidence>
<keyword evidence="17" id="KW-1133">Transmembrane helix</keyword>
<dbReference type="Gene3D" id="1.10.3810.10">
    <property type="entry name" value="Biosynthetic peptidoglycan transglycosylase-like"/>
    <property type="match status" value="1"/>
</dbReference>
<dbReference type="GO" id="GO:0008955">
    <property type="term" value="F:peptidoglycan glycosyltransferase activity"/>
    <property type="evidence" value="ECO:0007669"/>
    <property type="project" value="UniProtKB-EC"/>
</dbReference>
<dbReference type="InterPro" id="IPR001460">
    <property type="entry name" value="PCN-bd_Tpept"/>
</dbReference>
<dbReference type="NCBIfam" id="TIGR02074">
    <property type="entry name" value="PBP_1a_fam"/>
    <property type="match status" value="1"/>
</dbReference>
<evidence type="ECO:0000256" key="11">
    <source>
        <dbReference type="ARBA" id="ARBA00022984"/>
    </source>
</evidence>
<comment type="catalytic activity">
    <reaction evidence="15">
        <text>Preferential cleavage: (Ac)2-L-Lys-D-Ala-|-D-Ala. Also transpeptidation of peptidyl-alanyl moieties that are N-acyl substituents of D-alanine.</text>
        <dbReference type="EC" id="3.4.16.4"/>
    </reaction>
</comment>
<evidence type="ECO:0000259" key="18">
    <source>
        <dbReference type="Pfam" id="PF00905"/>
    </source>
</evidence>
<evidence type="ECO:0000313" key="20">
    <source>
        <dbReference type="EMBL" id="PKM91217.1"/>
    </source>
</evidence>
<dbReference type="GO" id="GO:0006508">
    <property type="term" value="P:proteolysis"/>
    <property type="evidence" value="ECO:0007669"/>
    <property type="project" value="UniProtKB-KW"/>
</dbReference>
<keyword evidence="11" id="KW-0573">Peptidoglycan synthesis</keyword>
<dbReference type="InterPro" id="IPR012338">
    <property type="entry name" value="Beta-lactam/transpept-like"/>
</dbReference>
<evidence type="ECO:0000256" key="5">
    <source>
        <dbReference type="ARBA" id="ARBA00022645"/>
    </source>
</evidence>
<dbReference type="PANTHER" id="PTHR32282:SF11">
    <property type="entry name" value="PENICILLIN-BINDING PROTEIN 1B"/>
    <property type="match status" value="1"/>
</dbReference>
<keyword evidence="13" id="KW-0511">Multifunctional enzyme</keyword>